<dbReference type="EMBL" id="DRQG01000067">
    <property type="protein sequence ID" value="HGY55474.1"/>
    <property type="molecule type" value="Genomic_DNA"/>
</dbReference>
<comment type="caution">
    <text evidence="1">The sequence shown here is derived from an EMBL/GenBank/DDBJ whole genome shotgun (WGS) entry which is preliminary data.</text>
</comment>
<name>A0A7V4WUL8_CALAY</name>
<dbReference type="Proteomes" id="UP000885779">
    <property type="component" value="Unassembled WGS sequence"/>
</dbReference>
<proteinExistence type="predicted"/>
<evidence type="ECO:0008006" key="2">
    <source>
        <dbReference type="Google" id="ProtNLM"/>
    </source>
</evidence>
<reference evidence="1" key="1">
    <citation type="journal article" date="2020" name="mSystems">
        <title>Genome- and Community-Level Interaction Insights into Carbon Utilization and Element Cycling Functions of Hydrothermarchaeota in Hydrothermal Sediment.</title>
        <authorList>
            <person name="Zhou Z."/>
            <person name="Liu Y."/>
            <person name="Xu W."/>
            <person name="Pan J."/>
            <person name="Luo Z.H."/>
            <person name="Li M."/>
        </authorList>
    </citation>
    <scope>NUCLEOTIDE SEQUENCE [LARGE SCALE GENOMIC DNA]</scope>
    <source>
        <strain evidence="1">HyVt-577</strain>
    </source>
</reference>
<dbReference type="PROSITE" id="PS51257">
    <property type="entry name" value="PROKAR_LIPOPROTEIN"/>
    <property type="match status" value="1"/>
</dbReference>
<evidence type="ECO:0000313" key="1">
    <source>
        <dbReference type="EMBL" id="HGY55474.1"/>
    </source>
</evidence>
<gene>
    <name evidence="1" type="ORF">ENK44_07235</name>
</gene>
<dbReference type="AlphaFoldDB" id="A0A7V4WUL8"/>
<accession>A0A7V4WUL8</accession>
<protein>
    <recommendedName>
        <fullName evidence="2">Lipoprotein</fullName>
    </recommendedName>
</protein>
<organism evidence="1">
    <name type="scientific">Caldithrix abyssi</name>
    <dbReference type="NCBI Taxonomy" id="187145"/>
    <lineage>
        <taxon>Bacteria</taxon>
        <taxon>Pseudomonadati</taxon>
        <taxon>Calditrichota</taxon>
        <taxon>Calditrichia</taxon>
        <taxon>Calditrichales</taxon>
        <taxon>Calditrichaceae</taxon>
        <taxon>Caldithrix</taxon>
    </lineage>
</organism>
<sequence>MVRKNAVILLSILFLFIGCVPVPHKPTKKSRQRGYVNETKHKPKVEPDVFIIYIKTEGRDVPPPVGTFTGKEYHITYNGQIKVFERFYKSDPVFVNSYYVDLHKLNQLDSLFKEVDFVHFPDILPRTDNIIIPATHIALAYRPSRGARLKAVRALSINVDEEYYPEGFFDLYGMLNEVLYRSRK</sequence>